<proteinExistence type="predicted"/>
<accession>A0A9N7UK47</accession>
<evidence type="ECO:0000313" key="1">
    <source>
        <dbReference type="EMBL" id="CAB1432920.1"/>
    </source>
</evidence>
<keyword evidence="2" id="KW-1185">Reference proteome</keyword>
<name>A0A9N7UK47_PLEPL</name>
<evidence type="ECO:0000313" key="2">
    <source>
        <dbReference type="Proteomes" id="UP001153269"/>
    </source>
</evidence>
<dbReference type="EMBL" id="CADEAL010001491">
    <property type="protein sequence ID" value="CAB1432920.1"/>
    <property type="molecule type" value="Genomic_DNA"/>
</dbReference>
<dbReference type="Proteomes" id="UP001153269">
    <property type="component" value="Unassembled WGS sequence"/>
</dbReference>
<gene>
    <name evidence="1" type="ORF">PLEPLA_LOCUS21007</name>
</gene>
<organism evidence="1 2">
    <name type="scientific">Pleuronectes platessa</name>
    <name type="common">European plaice</name>
    <dbReference type="NCBI Taxonomy" id="8262"/>
    <lineage>
        <taxon>Eukaryota</taxon>
        <taxon>Metazoa</taxon>
        <taxon>Chordata</taxon>
        <taxon>Craniata</taxon>
        <taxon>Vertebrata</taxon>
        <taxon>Euteleostomi</taxon>
        <taxon>Actinopterygii</taxon>
        <taxon>Neopterygii</taxon>
        <taxon>Teleostei</taxon>
        <taxon>Neoteleostei</taxon>
        <taxon>Acanthomorphata</taxon>
        <taxon>Carangaria</taxon>
        <taxon>Pleuronectiformes</taxon>
        <taxon>Pleuronectoidei</taxon>
        <taxon>Pleuronectidae</taxon>
        <taxon>Pleuronectes</taxon>
    </lineage>
</organism>
<sequence>MSFQELQAICVSLYSVNDGEKDLGLKENSTFAVGKQRQQLILTIHWSRTTFRLSWLLAWPRRTGGDGGWPLQPS</sequence>
<reference evidence="1" key="1">
    <citation type="submission" date="2020-03" db="EMBL/GenBank/DDBJ databases">
        <authorList>
            <person name="Weist P."/>
        </authorList>
    </citation>
    <scope>NUCLEOTIDE SEQUENCE</scope>
</reference>
<dbReference type="AlphaFoldDB" id="A0A9N7UK47"/>
<comment type="caution">
    <text evidence="1">The sequence shown here is derived from an EMBL/GenBank/DDBJ whole genome shotgun (WGS) entry which is preliminary data.</text>
</comment>
<protein>
    <submittedName>
        <fullName evidence="1">Uncharacterized protein</fullName>
    </submittedName>
</protein>